<dbReference type="InterPro" id="IPR011332">
    <property type="entry name" value="Ribosomal_zn-bd"/>
</dbReference>
<dbReference type="OrthoDB" id="2014905at2759"/>
<dbReference type="GO" id="GO:0003735">
    <property type="term" value="F:structural constituent of ribosome"/>
    <property type="evidence" value="ECO:0007669"/>
    <property type="project" value="InterPro"/>
</dbReference>
<evidence type="ECO:0000256" key="7">
    <source>
        <dbReference type="ARBA" id="ARBA00039935"/>
    </source>
</evidence>
<dbReference type="KEGG" id="obi:106872127"/>
<keyword evidence="5" id="KW-0496">Mitochondrion</keyword>
<evidence type="ECO:0000256" key="1">
    <source>
        <dbReference type="ARBA" id="ARBA00004173"/>
    </source>
</evidence>
<dbReference type="OMA" id="CKETGLI"/>
<name>A0A0L8H9D4_OCTBM</name>
<comment type="subcellular location">
    <subcellularLocation>
        <location evidence="1">Mitochondrion</location>
    </subcellularLocation>
</comment>
<dbReference type="STRING" id="37653.A0A0L8H9D4"/>
<evidence type="ECO:0000256" key="2">
    <source>
        <dbReference type="ARBA" id="ARBA00008560"/>
    </source>
</evidence>
<dbReference type="Pfam" id="PF01783">
    <property type="entry name" value="Ribosomal_L32p"/>
    <property type="match status" value="1"/>
</dbReference>
<dbReference type="InterPro" id="IPR002677">
    <property type="entry name" value="Ribosomal_bL32"/>
</dbReference>
<comment type="function">
    <text evidence="9">Component of the mitochondrial large ribosomal subunit (mt-LSU). The mitochondrial ribosome (mitoribosome) is a large ribonucleoprotein complex responsible for the synthesis of proteins inside mitochondria.</text>
</comment>
<evidence type="ECO:0000256" key="9">
    <source>
        <dbReference type="ARBA" id="ARBA00045766"/>
    </source>
</evidence>
<evidence type="ECO:0000256" key="8">
    <source>
        <dbReference type="ARBA" id="ARBA00042577"/>
    </source>
</evidence>
<evidence type="ECO:0000313" key="10">
    <source>
        <dbReference type="EMBL" id="KOF85674.1"/>
    </source>
</evidence>
<dbReference type="InterPro" id="IPR051991">
    <property type="entry name" value="Mitoribosomal_protein_bL32"/>
</dbReference>
<dbReference type="GO" id="GO:0005762">
    <property type="term" value="C:mitochondrial large ribosomal subunit"/>
    <property type="evidence" value="ECO:0007669"/>
    <property type="project" value="TreeGrafter"/>
</dbReference>
<dbReference type="SUPFAM" id="SSF57829">
    <property type="entry name" value="Zn-binding ribosomal proteins"/>
    <property type="match status" value="1"/>
</dbReference>
<proteinExistence type="inferred from homology"/>
<dbReference type="GO" id="GO:0006412">
    <property type="term" value="P:translation"/>
    <property type="evidence" value="ECO:0007669"/>
    <property type="project" value="InterPro"/>
</dbReference>
<organism evidence="10">
    <name type="scientific">Octopus bimaculoides</name>
    <name type="common">California two-spotted octopus</name>
    <dbReference type="NCBI Taxonomy" id="37653"/>
    <lineage>
        <taxon>Eukaryota</taxon>
        <taxon>Metazoa</taxon>
        <taxon>Spiralia</taxon>
        <taxon>Lophotrochozoa</taxon>
        <taxon>Mollusca</taxon>
        <taxon>Cephalopoda</taxon>
        <taxon>Coleoidea</taxon>
        <taxon>Octopodiformes</taxon>
        <taxon>Octopoda</taxon>
        <taxon>Incirrata</taxon>
        <taxon>Octopodidae</taxon>
        <taxon>Octopus</taxon>
    </lineage>
</organism>
<evidence type="ECO:0000256" key="6">
    <source>
        <dbReference type="ARBA" id="ARBA00023274"/>
    </source>
</evidence>
<comment type="similarity">
    <text evidence="2">Belongs to the bacterial ribosomal protein bL32 family.</text>
</comment>
<evidence type="ECO:0000256" key="4">
    <source>
        <dbReference type="ARBA" id="ARBA00022980"/>
    </source>
</evidence>
<evidence type="ECO:0000256" key="5">
    <source>
        <dbReference type="ARBA" id="ARBA00023128"/>
    </source>
</evidence>
<dbReference type="EMBL" id="KQ418839">
    <property type="protein sequence ID" value="KOF85674.1"/>
    <property type="molecule type" value="Genomic_DNA"/>
</dbReference>
<dbReference type="PANTHER" id="PTHR21026:SF2">
    <property type="entry name" value="LARGE RIBOSOMAL SUBUNIT PROTEIN BL32M"/>
    <property type="match status" value="1"/>
</dbReference>
<gene>
    <name evidence="10" type="ORF">OCBIM_22019972mg</name>
</gene>
<keyword evidence="6" id="KW-0687">Ribonucleoprotein</keyword>
<evidence type="ECO:0000256" key="3">
    <source>
        <dbReference type="ARBA" id="ARBA00022946"/>
    </source>
</evidence>
<sequence>MLRNVVLRLERDIFRLLNWNQSPKPALAFVTTDTENDVYQKASNILDSIFESFLWGAPKSRRSTEKRKIRKMSELKHFEHARPKQNIIACLQCGHYHENDTICGNCYDKVRQETKLMQKAFKDDLKYSAPLKEVVVLYENEKEESIHDKYVVKVKKTRPSWFAKSLLIKAK</sequence>
<reference evidence="10" key="1">
    <citation type="submission" date="2015-07" db="EMBL/GenBank/DDBJ databases">
        <title>MeaNS - Measles Nucleotide Surveillance Program.</title>
        <authorList>
            <person name="Tran T."/>
            <person name="Druce J."/>
        </authorList>
    </citation>
    <scope>NUCLEOTIDE SEQUENCE</scope>
    <source>
        <strain evidence="10">UCB-OBI-ISO-001</strain>
        <tissue evidence="10">Gonad</tissue>
    </source>
</reference>
<keyword evidence="4" id="KW-0689">Ribosomal protein</keyword>
<protein>
    <recommendedName>
        <fullName evidence="7">Large ribosomal subunit protein bL32m</fullName>
    </recommendedName>
    <alternativeName>
        <fullName evidence="8">39S ribosomal protein L32, mitochondrial</fullName>
    </alternativeName>
</protein>
<keyword evidence="3" id="KW-0809">Transit peptide</keyword>
<dbReference type="PANTHER" id="PTHR21026">
    <property type="entry name" value="39S RIBOSOMAL PROTEIN L32, MITOCHONDRIAL"/>
    <property type="match status" value="1"/>
</dbReference>
<dbReference type="AlphaFoldDB" id="A0A0L8H9D4"/>
<accession>A0A0L8H9D4</accession>